<dbReference type="RefSeq" id="WP_039336257.1">
    <property type="nucleotide sequence ID" value="NZ_JTJJ01000119.1"/>
</dbReference>
<protein>
    <submittedName>
        <fullName evidence="1">Two-component-system connector protein AriR</fullName>
    </submittedName>
</protein>
<dbReference type="AlphaFoldDB" id="A0A0B1QXU5"/>
<dbReference type="InterPro" id="IPR024753">
    <property type="entry name" value="AriR"/>
</dbReference>
<organism evidence="1 2">
    <name type="scientific">Pantoea rodasii</name>
    <dbReference type="NCBI Taxonomy" id="1076549"/>
    <lineage>
        <taxon>Bacteria</taxon>
        <taxon>Pseudomonadati</taxon>
        <taxon>Pseudomonadota</taxon>
        <taxon>Gammaproteobacteria</taxon>
        <taxon>Enterobacterales</taxon>
        <taxon>Erwiniaceae</taxon>
        <taxon>Pantoea</taxon>
    </lineage>
</organism>
<proteinExistence type="predicted"/>
<dbReference type="Proteomes" id="UP000030853">
    <property type="component" value="Unassembled WGS sequence"/>
</dbReference>
<sequence length="88" mass="9715">MHMPDDIFSLLSDRELAEHFRNAGGELKEEAAVLGFVIRSLLANEGRVSNKAIILSLINALESSHDAHQADTLRRTLQLVVGYTPDDT</sequence>
<evidence type="ECO:0000313" key="2">
    <source>
        <dbReference type="Proteomes" id="UP000030853"/>
    </source>
</evidence>
<gene>
    <name evidence="1" type="ORF">QU24_23720</name>
</gene>
<dbReference type="Pfam" id="PF10798">
    <property type="entry name" value="YmgB"/>
    <property type="match status" value="1"/>
</dbReference>
<dbReference type="EMBL" id="JTJJ01000119">
    <property type="protein sequence ID" value="KHJ65608.1"/>
    <property type="molecule type" value="Genomic_DNA"/>
</dbReference>
<reference evidence="1 2" key="1">
    <citation type="submission" date="2014-11" db="EMBL/GenBank/DDBJ databases">
        <title>Genome sequencing of Pantoea rodasii ND03.</title>
        <authorList>
            <person name="Muhamad Yunos N.Y."/>
            <person name="Chan K.-G."/>
        </authorList>
    </citation>
    <scope>NUCLEOTIDE SEQUENCE [LARGE SCALE GENOMIC DNA]</scope>
    <source>
        <strain evidence="1 2">ND03</strain>
    </source>
</reference>
<dbReference type="Gene3D" id="1.20.5.5260">
    <property type="match status" value="1"/>
</dbReference>
<evidence type="ECO:0000313" key="1">
    <source>
        <dbReference type="EMBL" id="KHJ65608.1"/>
    </source>
</evidence>
<accession>A0A0B1QXU5</accession>
<comment type="caution">
    <text evidence="1">The sequence shown here is derived from an EMBL/GenBank/DDBJ whole genome shotgun (WGS) entry which is preliminary data.</text>
</comment>
<dbReference type="GO" id="GO:0071468">
    <property type="term" value="P:cellular response to acidic pH"/>
    <property type="evidence" value="ECO:0007669"/>
    <property type="project" value="InterPro"/>
</dbReference>
<name>A0A0B1QXU5_9GAMM</name>